<comment type="catalytic activity">
    <reaction evidence="6">
        <text>(S)-dihydroorotate + H2O = N-carbamoyl-L-aspartate + H(+)</text>
        <dbReference type="Rhea" id="RHEA:24296"/>
        <dbReference type="ChEBI" id="CHEBI:15377"/>
        <dbReference type="ChEBI" id="CHEBI:15378"/>
        <dbReference type="ChEBI" id="CHEBI:30864"/>
        <dbReference type="ChEBI" id="CHEBI:32814"/>
        <dbReference type="EC" id="3.5.2.3"/>
    </reaction>
</comment>
<feature type="binding site" evidence="6">
    <location>
        <begin position="59"/>
        <end position="61"/>
    </location>
    <ligand>
        <name>substrate</name>
    </ligand>
</feature>
<feature type="binding site" evidence="6">
    <location>
        <position position="149"/>
    </location>
    <ligand>
        <name>Zn(2+)</name>
        <dbReference type="ChEBI" id="CHEBI:29105"/>
        <label>2</label>
    </ligand>
</feature>
<dbReference type="RefSeq" id="WP_093191843.1">
    <property type="nucleotide sequence ID" value="NZ_FNEV01000001.1"/>
</dbReference>
<feature type="binding site" evidence="6">
    <location>
        <position position="229"/>
    </location>
    <ligand>
        <name>Zn(2+)</name>
        <dbReference type="ChEBI" id="CHEBI:29105"/>
        <label>2</label>
    </ligand>
</feature>
<dbReference type="EC" id="3.5.2.3" evidence="6"/>
<organism evidence="8 9">
    <name type="scientific">Salimicrobium halophilum</name>
    <dbReference type="NCBI Taxonomy" id="86666"/>
    <lineage>
        <taxon>Bacteria</taxon>
        <taxon>Bacillati</taxon>
        <taxon>Bacillota</taxon>
        <taxon>Bacilli</taxon>
        <taxon>Bacillales</taxon>
        <taxon>Bacillaceae</taxon>
        <taxon>Salimicrobium</taxon>
    </lineage>
</organism>
<protein>
    <recommendedName>
        <fullName evidence="6">Dihydroorotase</fullName>
        <shortName evidence="6">DHOase</shortName>
        <ecNumber evidence="6">3.5.2.3</ecNumber>
    </recommendedName>
</protein>
<feature type="binding site" evidence="6">
    <location>
        <position position="275"/>
    </location>
    <ligand>
        <name>substrate</name>
    </ligand>
</feature>
<dbReference type="SUPFAM" id="SSF51338">
    <property type="entry name" value="Composite domain of metallo-dependent hydrolases"/>
    <property type="match status" value="1"/>
</dbReference>
<feature type="active site" evidence="6">
    <location>
        <position position="302"/>
    </location>
</feature>
<feature type="binding site" evidence="6">
    <location>
        <begin position="320"/>
        <end position="321"/>
    </location>
    <ligand>
        <name>substrate</name>
    </ligand>
</feature>
<feature type="domain" description="Dihydroorotase catalytic" evidence="7">
    <location>
        <begin position="48"/>
        <end position="234"/>
    </location>
</feature>
<dbReference type="PROSITE" id="PS00482">
    <property type="entry name" value="DIHYDROOROTASE_1"/>
    <property type="match status" value="1"/>
</dbReference>
<gene>
    <name evidence="6" type="primary">pyrC</name>
    <name evidence="8" type="ORF">SAMN04490247_0569</name>
</gene>
<evidence type="ECO:0000256" key="3">
    <source>
        <dbReference type="ARBA" id="ARBA00022723"/>
    </source>
</evidence>
<dbReference type="InterPro" id="IPR032466">
    <property type="entry name" value="Metal_Hydrolase"/>
</dbReference>
<evidence type="ECO:0000256" key="4">
    <source>
        <dbReference type="ARBA" id="ARBA00022801"/>
    </source>
</evidence>
<feature type="binding site" evidence="6">
    <location>
        <position position="91"/>
    </location>
    <ligand>
        <name>substrate</name>
    </ligand>
</feature>
<evidence type="ECO:0000256" key="6">
    <source>
        <dbReference type="HAMAP-Rule" id="MF_00220"/>
    </source>
</evidence>
<dbReference type="InterPro" id="IPR050138">
    <property type="entry name" value="DHOase/Allantoinase_Hydrolase"/>
</dbReference>
<feature type="binding site" evidence="6">
    <location>
        <position position="176"/>
    </location>
    <ligand>
        <name>Zn(2+)</name>
        <dbReference type="ChEBI" id="CHEBI:29105"/>
        <label>2</label>
    </ligand>
</feature>
<dbReference type="PANTHER" id="PTHR43668">
    <property type="entry name" value="ALLANTOINASE"/>
    <property type="match status" value="1"/>
</dbReference>
<feature type="binding site" evidence="6">
    <location>
        <position position="306"/>
    </location>
    <ligand>
        <name>substrate</name>
    </ligand>
</feature>
<dbReference type="NCBIfam" id="TIGR00857">
    <property type="entry name" value="pyrC_multi"/>
    <property type="match status" value="1"/>
</dbReference>
<evidence type="ECO:0000256" key="5">
    <source>
        <dbReference type="ARBA" id="ARBA00022975"/>
    </source>
</evidence>
<feature type="binding site" evidence="6">
    <location>
        <position position="149"/>
    </location>
    <ligand>
        <name>Zn(2+)</name>
        <dbReference type="ChEBI" id="CHEBI:29105"/>
        <label>1</label>
    </ligand>
</feature>
<dbReference type="InterPro" id="IPR004722">
    <property type="entry name" value="DHOase"/>
</dbReference>
<dbReference type="GO" id="GO:0005737">
    <property type="term" value="C:cytoplasm"/>
    <property type="evidence" value="ECO:0007669"/>
    <property type="project" value="TreeGrafter"/>
</dbReference>
<dbReference type="GO" id="GO:0044205">
    <property type="term" value="P:'de novo' UMP biosynthetic process"/>
    <property type="evidence" value="ECO:0007669"/>
    <property type="project" value="UniProtKB-UniRule"/>
</dbReference>
<dbReference type="NCBIfam" id="NF006837">
    <property type="entry name" value="PRK09357.1-2"/>
    <property type="match status" value="1"/>
</dbReference>
<dbReference type="GO" id="GO:0004151">
    <property type="term" value="F:dihydroorotase activity"/>
    <property type="evidence" value="ECO:0007669"/>
    <property type="project" value="UniProtKB-UniRule"/>
</dbReference>
<name>A0A1G8QEX9_9BACI</name>
<keyword evidence="3 6" id="KW-0479">Metal-binding</keyword>
<dbReference type="Pfam" id="PF12890">
    <property type="entry name" value="DHOase"/>
    <property type="match status" value="1"/>
</dbReference>
<dbReference type="GO" id="GO:0004038">
    <property type="term" value="F:allantoinase activity"/>
    <property type="evidence" value="ECO:0007669"/>
    <property type="project" value="TreeGrafter"/>
</dbReference>
<evidence type="ECO:0000313" key="8">
    <source>
        <dbReference type="EMBL" id="SDJ03188.1"/>
    </source>
</evidence>
<comment type="pathway">
    <text evidence="6">Pyrimidine metabolism; UMP biosynthesis via de novo pathway; (S)-dihydroorotate from bicarbonate: step 3/3.</text>
</comment>
<dbReference type="InterPro" id="IPR011059">
    <property type="entry name" value="Metal-dep_hydrolase_composite"/>
</dbReference>
<dbReference type="SUPFAM" id="SSF51556">
    <property type="entry name" value="Metallo-dependent hydrolases"/>
    <property type="match status" value="1"/>
</dbReference>
<feature type="binding site" evidence="6">
    <location>
        <position position="302"/>
    </location>
    <ligand>
        <name>Zn(2+)</name>
        <dbReference type="ChEBI" id="CHEBI:29105"/>
        <label>1</label>
    </ligand>
</feature>
<comment type="similarity">
    <text evidence="2 6">Belongs to the metallo-dependent hydrolases superfamily. DHOase family. Class I DHOase subfamily.</text>
</comment>
<dbReference type="AlphaFoldDB" id="A0A1G8QEX9"/>
<accession>A0A1G8QEX9</accession>
<comment type="cofactor">
    <cofactor evidence="6">
        <name>Zn(2+)</name>
        <dbReference type="ChEBI" id="CHEBI:29105"/>
    </cofactor>
    <text evidence="6">Binds 2 Zn(2+) ions per subunit.</text>
</comment>
<dbReference type="GO" id="GO:0008270">
    <property type="term" value="F:zinc ion binding"/>
    <property type="evidence" value="ECO:0007669"/>
    <property type="project" value="UniProtKB-UniRule"/>
</dbReference>
<evidence type="ECO:0000256" key="2">
    <source>
        <dbReference type="ARBA" id="ARBA00010286"/>
    </source>
</evidence>
<keyword evidence="9" id="KW-1185">Reference proteome</keyword>
<dbReference type="InterPro" id="IPR002195">
    <property type="entry name" value="Dihydroorotase_CS"/>
</dbReference>
<dbReference type="Gene3D" id="2.30.40.10">
    <property type="entry name" value="Urease, subunit C, domain 1"/>
    <property type="match status" value="1"/>
</dbReference>
<dbReference type="InterPro" id="IPR024403">
    <property type="entry name" value="DHOase_cat"/>
</dbReference>
<evidence type="ECO:0000256" key="1">
    <source>
        <dbReference type="ARBA" id="ARBA00002368"/>
    </source>
</evidence>
<evidence type="ECO:0000259" key="7">
    <source>
        <dbReference type="Pfam" id="PF12890"/>
    </source>
</evidence>
<feature type="binding site" evidence="6">
    <location>
        <position position="57"/>
    </location>
    <ligand>
        <name>Zn(2+)</name>
        <dbReference type="ChEBI" id="CHEBI:29105"/>
        <label>1</label>
    </ligand>
</feature>
<keyword evidence="6" id="KW-0862">Zinc</keyword>
<dbReference type="OrthoDB" id="9765462at2"/>
<dbReference type="GO" id="GO:0006145">
    <property type="term" value="P:purine nucleobase catabolic process"/>
    <property type="evidence" value="ECO:0007669"/>
    <property type="project" value="TreeGrafter"/>
</dbReference>
<dbReference type="CDD" id="cd01317">
    <property type="entry name" value="DHOase_IIa"/>
    <property type="match status" value="1"/>
</dbReference>
<dbReference type="Gene3D" id="3.20.20.140">
    <property type="entry name" value="Metal-dependent hydrolases"/>
    <property type="match status" value="1"/>
</dbReference>
<dbReference type="UniPathway" id="UPA00070">
    <property type="reaction ID" value="UER00117"/>
</dbReference>
<comment type="function">
    <text evidence="1 6">Catalyzes the reversible cyclization of carbamoyl aspartate to dihydroorotate.</text>
</comment>
<dbReference type="STRING" id="86666.SAMN04490247_0569"/>
<keyword evidence="5 6" id="KW-0665">Pyrimidine biosynthesis</keyword>
<dbReference type="EMBL" id="FNEV01000001">
    <property type="protein sequence ID" value="SDJ03188.1"/>
    <property type="molecule type" value="Genomic_DNA"/>
</dbReference>
<evidence type="ECO:0000313" key="9">
    <source>
        <dbReference type="Proteomes" id="UP000199225"/>
    </source>
</evidence>
<proteinExistence type="inferred from homology"/>
<dbReference type="Proteomes" id="UP000199225">
    <property type="component" value="Unassembled WGS sequence"/>
</dbReference>
<keyword evidence="4 6" id="KW-0378">Hydrolase</keyword>
<sequence>MKIINAFRWNEGYVQPCEIRIVDGVIAEIGHTLSKKEEEAIFDAEQTLLAPGFTDVHVHLREPGGEHKETIETGTNAAVKGGFTTICPMPNTNPVPDSEEKLEELTEMIRERANCEVLPYVSITKEQQGHELTDMRALKEAGAFAFTDDGVGVQSAAQMKEAMKKASQLHMPVVAHCEDNSLAGDGVVHEGDVSKRLGLPGIPSSAEAVHIARDVLLAAETGCHYHVCHVSAKGSVQVIRNAKQAGIHVTAEVTPHHLILSEKDVTEDDAMFKMNPPLRSEEDKRALIEGLEDGTIDFIATDHAPHAEDEKKQSMKEAPFGITGLETAFPLLYTHFVATGKWSLGQLIAWMTSKPRKVFSLNRREIEPLHPATFAFIDVRNTEVIDRHAFVSKGKNTPFDGREVSGIPVCTMIDGKTVWKEWKEK</sequence>
<dbReference type="PROSITE" id="PS00483">
    <property type="entry name" value="DIHYDROOROTASE_2"/>
    <property type="match status" value="1"/>
</dbReference>
<dbReference type="HAMAP" id="MF_00220_B">
    <property type="entry name" value="PyrC_classI_B"/>
    <property type="match status" value="1"/>
</dbReference>
<dbReference type="PANTHER" id="PTHR43668:SF2">
    <property type="entry name" value="ALLANTOINASE"/>
    <property type="match status" value="1"/>
</dbReference>
<reference evidence="9" key="1">
    <citation type="submission" date="2016-10" db="EMBL/GenBank/DDBJ databases">
        <authorList>
            <person name="Varghese N."/>
            <person name="Submissions S."/>
        </authorList>
    </citation>
    <scope>NUCLEOTIDE SEQUENCE [LARGE SCALE GENOMIC DNA]</scope>
    <source>
        <strain evidence="9">DSM 4771</strain>
    </source>
</reference>
<feature type="binding site" evidence="6">
    <location>
        <position position="59"/>
    </location>
    <ligand>
        <name>Zn(2+)</name>
        <dbReference type="ChEBI" id="CHEBI:29105"/>
        <label>1</label>
    </ligand>
</feature>